<dbReference type="PANTHER" id="PTHR30532:SF29">
    <property type="entry name" value="FE(3+) DICITRATE-BINDING PERIPLASMIC PROTEIN"/>
    <property type="match status" value="1"/>
</dbReference>
<keyword evidence="1" id="KW-0813">Transport</keyword>
<sequence length="197" mass="21688">MINCKRNYIVYMLFVLFSILITACSGTSTQSSESQTSLDEFMGSSTKKESKTKVVNTIHGDIEIPANPQRVIVDGYLPTLLLLGVKPVGATDSDLKNVHIQNLISGIDSIGDGIYRGGQAIYRHLQLIPPALIQKEMMDQGETYKQVSFEVLADYAGDYIFLDESNGGALNKKDPIWSSITAVKRCICFLELGLRSC</sequence>
<proteinExistence type="predicted"/>
<dbReference type="EMBL" id="JAJNBZ010000040">
    <property type="protein sequence ID" value="MCE5173068.1"/>
    <property type="molecule type" value="Genomic_DNA"/>
</dbReference>
<keyword evidence="2 3" id="KW-0732">Signal</keyword>
<evidence type="ECO:0000256" key="2">
    <source>
        <dbReference type="ARBA" id="ARBA00022729"/>
    </source>
</evidence>
<dbReference type="InterPro" id="IPR051313">
    <property type="entry name" value="Bact_iron-sidero_bind"/>
</dbReference>
<protein>
    <submittedName>
        <fullName evidence="4">Uncharacterized protein</fullName>
    </submittedName>
</protein>
<name>A0ABS8YML2_9BACL</name>
<dbReference type="PROSITE" id="PS51257">
    <property type="entry name" value="PROKAR_LIPOPROTEIN"/>
    <property type="match status" value="1"/>
</dbReference>
<dbReference type="Gene3D" id="3.40.50.1980">
    <property type="entry name" value="Nitrogenase molybdenum iron protein domain"/>
    <property type="match status" value="2"/>
</dbReference>
<dbReference type="SUPFAM" id="SSF53807">
    <property type="entry name" value="Helical backbone' metal receptor"/>
    <property type="match status" value="2"/>
</dbReference>
<keyword evidence="5" id="KW-1185">Reference proteome</keyword>
<evidence type="ECO:0000256" key="1">
    <source>
        <dbReference type="ARBA" id="ARBA00022448"/>
    </source>
</evidence>
<organism evidence="4 5">
    <name type="scientific">Paenibacillus profundus</name>
    <dbReference type="NCBI Taxonomy" id="1173085"/>
    <lineage>
        <taxon>Bacteria</taxon>
        <taxon>Bacillati</taxon>
        <taxon>Bacillota</taxon>
        <taxon>Bacilli</taxon>
        <taxon>Bacillales</taxon>
        <taxon>Paenibacillaceae</taxon>
        <taxon>Paenibacillus</taxon>
    </lineage>
</organism>
<evidence type="ECO:0000313" key="4">
    <source>
        <dbReference type="EMBL" id="MCE5173068.1"/>
    </source>
</evidence>
<dbReference type="PANTHER" id="PTHR30532">
    <property type="entry name" value="IRON III DICITRATE-BINDING PERIPLASMIC PROTEIN"/>
    <property type="match status" value="1"/>
</dbReference>
<evidence type="ECO:0000256" key="3">
    <source>
        <dbReference type="SAM" id="SignalP"/>
    </source>
</evidence>
<comment type="caution">
    <text evidence="4">The sequence shown here is derived from an EMBL/GenBank/DDBJ whole genome shotgun (WGS) entry which is preliminary data.</text>
</comment>
<dbReference type="Proteomes" id="UP001199916">
    <property type="component" value="Unassembled WGS sequence"/>
</dbReference>
<accession>A0ABS8YML2</accession>
<dbReference type="RefSeq" id="WP_233699084.1">
    <property type="nucleotide sequence ID" value="NZ_JAJNBZ010000040.1"/>
</dbReference>
<gene>
    <name evidence="4" type="ORF">LQV63_27775</name>
</gene>
<feature type="signal peptide" evidence="3">
    <location>
        <begin position="1"/>
        <end position="23"/>
    </location>
</feature>
<reference evidence="4 5" key="1">
    <citation type="submission" date="2021-11" db="EMBL/GenBank/DDBJ databases">
        <title>Draft genome sequence of Paenibacillus profundus YoMME, a new Gram-positive bacteria with exoelectrogenic properties.</title>
        <authorList>
            <person name="Hubenova Y."/>
            <person name="Hubenova E."/>
            <person name="Manasiev Y."/>
            <person name="Peykov S."/>
            <person name="Mitov M."/>
        </authorList>
    </citation>
    <scope>NUCLEOTIDE SEQUENCE [LARGE SCALE GENOMIC DNA]</scope>
    <source>
        <strain evidence="4 5">YoMME</strain>
    </source>
</reference>
<feature type="chain" id="PRO_5046035695" evidence="3">
    <location>
        <begin position="24"/>
        <end position="197"/>
    </location>
</feature>
<evidence type="ECO:0000313" key="5">
    <source>
        <dbReference type="Proteomes" id="UP001199916"/>
    </source>
</evidence>